<gene>
    <name evidence="2" type="ordered locus">VIBHAR_01153</name>
</gene>
<dbReference type="PATRIC" id="fig|338187.25.peg.1475"/>
<evidence type="ECO:0000313" key="3">
    <source>
        <dbReference type="Proteomes" id="UP000008152"/>
    </source>
</evidence>
<dbReference type="EMBL" id="CP000789">
    <property type="protein sequence ID" value="ABU70143.1"/>
    <property type="molecule type" value="Genomic_DNA"/>
</dbReference>
<protein>
    <submittedName>
        <fullName evidence="2">Uncharacterized protein</fullName>
    </submittedName>
</protein>
<evidence type="ECO:0000256" key="1">
    <source>
        <dbReference type="SAM" id="SignalP"/>
    </source>
</evidence>
<feature type="chain" id="PRO_5002710570" evidence="1">
    <location>
        <begin position="22"/>
        <end position="141"/>
    </location>
</feature>
<dbReference type="Proteomes" id="UP000008152">
    <property type="component" value="Chromosome I"/>
</dbReference>
<evidence type="ECO:0000313" key="2">
    <source>
        <dbReference type="EMBL" id="ABU70143.1"/>
    </source>
</evidence>
<dbReference type="AlphaFoldDB" id="A7MSG6"/>
<feature type="signal peptide" evidence="1">
    <location>
        <begin position="1"/>
        <end position="21"/>
    </location>
</feature>
<sequence>MNNTYKQLLIAGAILPCLAHAQPSGEIAEYLQEQSNQHQIEDHYAQKVHDGLNLDAKPDMIAWKNDEAPTGCQYAKGEITEARDYDYGEATDLSDGLRQIDLQPVHTPKKLRKDHAYNTATSGNSIKLSISSDCLGCVDLS</sequence>
<dbReference type="RefSeq" id="WP_012127151.1">
    <property type="nucleotide sequence ID" value="NC_009783.1"/>
</dbReference>
<accession>A7MSG6</accession>
<reference evidence="2 3" key="1">
    <citation type="submission" date="2007-08" db="EMBL/GenBank/DDBJ databases">
        <authorList>
            <consortium name="The Vibrio harveyi Genome Sequencing Project"/>
            <person name="Bassler B."/>
            <person name="Clifton S.W."/>
            <person name="Fulton L."/>
            <person name="Delehaunty K."/>
            <person name="Fronick C."/>
            <person name="Harrison M."/>
            <person name="Markivic C."/>
            <person name="Fulton R."/>
            <person name="Tin-Wollam A.-M."/>
            <person name="Shah N."/>
            <person name="Pepin K."/>
            <person name="Nash W."/>
            <person name="Thiruvilangam P."/>
            <person name="Bhonagiri V."/>
            <person name="Waters C."/>
            <person name="Tu K.C."/>
            <person name="Irgon J."/>
            <person name="Wilson R.K."/>
        </authorList>
    </citation>
    <scope>NUCLEOTIDE SEQUENCE [LARGE SCALE GENOMIC DNA]</scope>
    <source>
        <strain evidence="3">ATCC BAA-1116 / BB120</strain>
    </source>
</reference>
<keyword evidence="1" id="KW-0732">Signal</keyword>
<dbReference type="KEGG" id="vha:VIBHAR_01153"/>
<proteinExistence type="predicted"/>
<organism evidence="2 3">
    <name type="scientific">Vibrio campbellii (strain ATCC BAA-1116)</name>
    <dbReference type="NCBI Taxonomy" id="2902295"/>
    <lineage>
        <taxon>Bacteria</taxon>
        <taxon>Pseudomonadati</taxon>
        <taxon>Pseudomonadota</taxon>
        <taxon>Gammaproteobacteria</taxon>
        <taxon>Vibrionales</taxon>
        <taxon>Vibrionaceae</taxon>
        <taxon>Vibrio</taxon>
    </lineage>
</organism>
<name>A7MSG6_VIBC1</name>